<sequence length="370" mass="42612">MNNITELLKFSKDYKLQYKGVCSIFIDTTKLSLIIQQNGEEDLMAPFSRNFIFSKEMLCALGPKKTNDIALFFSKEGTCKKVYDCIIDQKVKNTSYKPLGENDIKQLFNERFISPLFDAFKDSTNLRFKEIVTSTINVLVGNSEEENVDYLTDSSLTFDNVESTNDNAIPRTNVKTEVSLPSEPINMAPIDLSFQQGNEASSIAFSEYQTSYLDHSETSNYENGDESDVEHQAKKRRCSVKDTCKTKWLQPDEFEVINAIQRKLMVFTSSDKQFCFEFSWHLNTETFYCRGCKKLGISIKAKILKHLNGNLYAEVSDISHKCKVVLYKPFNPLEKIRNNDKFELVKKLKNGKTCSMLIMFEENDKQMCRK</sequence>
<evidence type="ECO:0000313" key="1">
    <source>
        <dbReference type="Proteomes" id="UP000887577"/>
    </source>
</evidence>
<accession>A0A914XUN4</accession>
<dbReference type="WBParaSite" id="PSU_v2.g11656.t1">
    <property type="protein sequence ID" value="PSU_v2.g11656.t1"/>
    <property type="gene ID" value="PSU_v2.g11656"/>
</dbReference>
<name>A0A914XUN4_9BILA</name>
<reference evidence="2" key="1">
    <citation type="submission" date="2022-11" db="UniProtKB">
        <authorList>
            <consortium name="WormBaseParasite"/>
        </authorList>
    </citation>
    <scope>IDENTIFICATION</scope>
</reference>
<dbReference type="AlphaFoldDB" id="A0A914XUN4"/>
<proteinExistence type="predicted"/>
<keyword evidence="1" id="KW-1185">Reference proteome</keyword>
<organism evidence="1 2">
    <name type="scientific">Panagrolaimus superbus</name>
    <dbReference type="NCBI Taxonomy" id="310955"/>
    <lineage>
        <taxon>Eukaryota</taxon>
        <taxon>Metazoa</taxon>
        <taxon>Ecdysozoa</taxon>
        <taxon>Nematoda</taxon>
        <taxon>Chromadorea</taxon>
        <taxon>Rhabditida</taxon>
        <taxon>Tylenchina</taxon>
        <taxon>Panagrolaimomorpha</taxon>
        <taxon>Panagrolaimoidea</taxon>
        <taxon>Panagrolaimidae</taxon>
        <taxon>Panagrolaimus</taxon>
    </lineage>
</organism>
<dbReference type="Proteomes" id="UP000887577">
    <property type="component" value="Unplaced"/>
</dbReference>
<protein>
    <submittedName>
        <fullName evidence="2">Uncharacterized protein</fullName>
    </submittedName>
</protein>
<evidence type="ECO:0000313" key="2">
    <source>
        <dbReference type="WBParaSite" id="PSU_v2.g11656.t1"/>
    </source>
</evidence>